<evidence type="ECO:0000256" key="6">
    <source>
        <dbReference type="RuleBase" id="RU003887"/>
    </source>
</evidence>
<feature type="compositionally biased region" description="Basic and acidic residues" evidence="7">
    <location>
        <begin position="1"/>
        <end position="14"/>
    </location>
</feature>
<dbReference type="InterPro" id="IPR002942">
    <property type="entry name" value="S4_RNA-bd"/>
</dbReference>
<evidence type="ECO:0000256" key="5">
    <source>
        <dbReference type="PROSITE-ProRule" id="PRU00182"/>
    </source>
</evidence>
<dbReference type="RefSeq" id="WP_226935130.1">
    <property type="nucleotide sequence ID" value="NZ_JACDXX010000007.1"/>
</dbReference>
<dbReference type="Pfam" id="PF01479">
    <property type="entry name" value="S4"/>
    <property type="match status" value="1"/>
</dbReference>
<dbReference type="InterPro" id="IPR036986">
    <property type="entry name" value="S4_RNA-bd_sf"/>
</dbReference>
<dbReference type="NCBIfam" id="TIGR00093">
    <property type="entry name" value="pseudouridine synthase"/>
    <property type="match status" value="1"/>
</dbReference>
<comment type="similarity">
    <text evidence="2 6">Belongs to the pseudouridine synthase RsuA family.</text>
</comment>
<feature type="region of interest" description="Disordered" evidence="7">
    <location>
        <begin position="262"/>
        <end position="555"/>
    </location>
</feature>
<evidence type="ECO:0000259" key="8">
    <source>
        <dbReference type="SMART" id="SM00363"/>
    </source>
</evidence>
<accession>A0ABS8CLI3</accession>
<keyword evidence="10" id="KW-1185">Reference proteome</keyword>
<dbReference type="InterPro" id="IPR050343">
    <property type="entry name" value="RsuA_PseudoU_synthase"/>
</dbReference>
<evidence type="ECO:0000256" key="1">
    <source>
        <dbReference type="ARBA" id="ARBA00000073"/>
    </source>
</evidence>
<comment type="catalytic activity">
    <reaction evidence="1">
        <text>a uridine in RNA = a pseudouridine in RNA</text>
        <dbReference type="Rhea" id="RHEA:48348"/>
        <dbReference type="Rhea" id="RHEA-COMP:12068"/>
        <dbReference type="Rhea" id="RHEA-COMP:12069"/>
        <dbReference type="ChEBI" id="CHEBI:65314"/>
        <dbReference type="ChEBI" id="CHEBI:65315"/>
    </reaction>
</comment>
<feature type="compositionally biased region" description="Basic and acidic residues" evidence="7">
    <location>
        <begin position="441"/>
        <end position="454"/>
    </location>
</feature>
<evidence type="ECO:0000313" key="9">
    <source>
        <dbReference type="EMBL" id="MCB5410226.1"/>
    </source>
</evidence>
<dbReference type="InterPro" id="IPR042092">
    <property type="entry name" value="PsdUridine_s_RsuA/RluB/E/F_cat"/>
</dbReference>
<comment type="caution">
    <text evidence="9">The sequence shown here is derived from an EMBL/GenBank/DDBJ whole genome shotgun (WGS) entry which is preliminary data.</text>
</comment>
<dbReference type="CDD" id="cd00165">
    <property type="entry name" value="S4"/>
    <property type="match status" value="1"/>
</dbReference>
<proteinExistence type="inferred from homology"/>
<dbReference type="SUPFAM" id="SSF55120">
    <property type="entry name" value="Pseudouridine synthase"/>
    <property type="match status" value="1"/>
</dbReference>
<dbReference type="SMART" id="SM00363">
    <property type="entry name" value="S4"/>
    <property type="match status" value="1"/>
</dbReference>
<sequence>MAPKDKPFSADSRKTAVPASNKTTAHEGERIAKVLSRRGIASRRDAERLIETGEVRVNGKIITSPALNVTASDRIVVSGRPLPAEEPARLWLYYKPEGLVTSASDEKGRDTVFDHLPEDMPRVMSVGRLDLNSEGLLLLTNDGELKRRLELPSTGWLRKYRVRVNGTADDLRLQILREGITIDGEKFKPMQVTIDRQQGANAWLTVGLREGKNREIRRAMNEIGLYVNRLIRVSYGPFRLGELRPGEVEEVKARVLRDQLGEQLSDVAPEPLEATPSRPAAPRGASGPKSAAPRPRREAAGESGAEARRPARSPNTGTGTGTGSSRTPSRAPAREGDGLRTLSRSWSEATTPRPGPKVRVSHSGAAKRAGRGDTYMGESASAERSYNETGAPSRGRSPAASRGEAPSYGRRSSGPASADSKAPARRSPGFAAETSARPAARGRDSDSREAERGAGKGFAGGKSFGANKTFASAARGSDPASKAPGAKAPARRGPGFAGSDRPAAGGRDSESAAGGRSFGAKPGAAPRSSRPGSESRSDRPRSPSGKPGPKRPPRG</sequence>
<dbReference type="EC" id="5.4.99.-" evidence="6"/>
<feature type="region of interest" description="Disordered" evidence="7">
    <location>
        <begin position="1"/>
        <end position="27"/>
    </location>
</feature>
<feature type="compositionally biased region" description="Basic and acidic residues" evidence="7">
    <location>
        <begin position="295"/>
        <end position="309"/>
    </location>
</feature>
<protein>
    <recommendedName>
        <fullName evidence="6">Pseudouridine synthase</fullName>
        <ecNumber evidence="6">5.4.99.-</ecNumber>
    </recommendedName>
</protein>
<organism evidence="9 10">
    <name type="scientific">Pseudogemmobacter faecipullorum</name>
    <dbReference type="NCBI Taxonomy" id="2755041"/>
    <lineage>
        <taxon>Bacteria</taxon>
        <taxon>Pseudomonadati</taxon>
        <taxon>Pseudomonadota</taxon>
        <taxon>Alphaproteobacteria</taxon>
        <taxon>Rhodobacterales</taxon>
        <taxon>Paracoccaceae</taxon>
        <taxon>Pseudogemmobacter</taxon>
    </lineage>
</organism>
<dbReference type="InterPro" id="IPR020103">
    <property type="entry name" value="PsdUridine_synth_cat_dom_sf"/>
</dbReference>
<name>A0ABS8CLI3_9RHOB</name>
<dbReference type="Gene3D" id="3.30.70.1560">
    <property type="entry name" value="Alpha-L RNA-binding motif"/>
    <property type="match status" value="1"/>
</dbReference>
<dbReference type="PROSITE" id="PS50889">
    <property type="entry name" value="S4"/>
    <property type="match status" value="1"/>
</dbReference>
<dbReference type="InterPro" id="IPR020094">
    <property type="entry name" value="TruA/RsuA/RluB/E/F_N"/>
</dbReference>
<feature type="compositionally biased region" description="Low complexity" evidence="7">
    <location>
        <begin position="312"/>
        <end position="330"/>
    </location>
</feature>
<feature type="domain" description="RNA-binding S4" evidence="8">
    <location>
        <begin position="29"/>
        <end position="87"/>
    </location>
</feature>
<dbReference type="Proteomes" id="UP001198571">
    <property type="component" value="Unassembled WGS sequence"/>
</dbReference>
<evidence type="ECO:0000313" key="10">
    <source>
        <dbReference type="Proteomes" id="UP001198571"/>
    </source>
</evidence>
<dbReference type="InterPro" id="IPR018496">
    <property type="entry name" value="PsdUridine_synth_RsuA/RluB_CS"/>
</dbReference>
<dbReference type="Gene3D" id="3.10.290.10">
    <property type="entry name" value="RNA-binding S4 domain"/>
    <property type="match status" value="1"/>
</dbReference>
<dbReference type="InterPro" id="IPR006145">
    <property type="entry name" value="PsdUridine_synth_RsuA/RluA"/>
</dbReference>
<dbReference type="Gene3D" id="3.30.70.580">
    <property type="entry name" value="Pseudouridine synthase I, catalytic domain, N-terminal subdomain"/>
    <property type="match status" value="1"/>
</dbReference>
<evidence type="ECO:0000256" key="4">
    <source>
        <dbReference type="ARBA" id="ARBA00023235"/>
    </source>
</evidence>
<dbReference type="PANTHER" id="PTHR47683:SF3">
    <property type="entry name" value="RIBOSOMAL LARGE SUBUNIT PSEUDOURIDINE SYNTHASE B"/>
    <property type="match status" value="1"/>
</dbReference>
<feature type="compositionally biased region" description="Low complexity" evidence="7">
    <location>
        <begin position="479"/>
        <end position="499"/>
    </location>
</feature>
<dbReference type="Pfam" id="PF00849">
    <property type="entry name" value="PseudoU_synth_2"/>
    <property type="match status" value="1"/>
</dbReference>
<keyword evidence="4 6" id="KW-0413">Isomerase</keyword>
<dbReference type="InterPro" id="IPR000748">
    <property type="entry name" value="PsdUridine_synth_RsuA/RluB/E/F"/>
</dbReference>
<evidence type="ECO:0000256" key="3">
    <source>
        <dbReference type="ARBA" id="ARBA00022884"/>
    </source>
</evidence>
<dbReference type="SUPFAM" id="SSF55174">
    <property type="entry name" value="Alpha-L RNA-binding motif"/>
    <property type="match status" value="1"/>
</dbReference>
<evidence type="ECO:0000256" key="7">
    <source>
        <dbReference type="SAM" id="MobiDB-lite"/>
    </source>
</evidence>
<dbReference type="EMBL" id="JACDXX010000007">
    <property type="protein sequence ID" value="MCB5410226.1"/>
    <property type="molecule type" value="Genomic_DNA"/>
</dbReference>
<dbReference type="PANTHER" id="PTHR47683">
    <property type="entry name" value="PSEUDOURIDINE SYNTHASE FAMILY PROTEIN-RELATED"/>
    <property type="match status" value="1"/>
</dbReference>
<dbReference type="PROSITE" id="PS01149">
    <property type="entry name" value="PSI_RSU"/>
    <property type="match status" value="1"/>
</dbReference>
<evidence type="ECO:0000256" key="2">
    <source>
        <dbReference type="ARBA" id="ARBA00008348"/>
    </source>
</evidence>
<reference evidence="9 10" key="1">
    <citation type="submission" date="2020-07" db="EMBL/GenBank/DDBJ databases">
        <title>Pseudogemmobacter sp. nov., isolated from poultry manure in Taiwan.</title>
        <authorList>
            <person name="Lin S.-Y."/>
            <person name="Tang Y.-S."/>
            <person name="Young C.-C."/>
        </authorList>
    </citation>
    <scope>NUCLEOTIDE SEQUENCE [LARGE SCALE GENOMIC DNA]</scope>
    <source>
        <strain evidence="9 10">CC-YST710</strain>
    </source>
</reference>
<gene>
    <name evidence="9" type="ORF">H0485_09465</name>
</gene>
<keyword evidence="3 5" id="KW-0694">RNA-binding</keyword>